<dbReference type="EMBL" id="QGDO01000001">
    <property type="protein sequence ID" value="PWJ44947.1"/>
    <property type="molecule type" value="Genomic_DNA"/>
</dbReference>
<keyword evidence="2" id="KW-1185">Reference proteome</keyword>
<name>A0A316A5B0_SEDFL</name>
<organism evidence="1 2">
    <name type="scientific">Sediminitomix flava</name>
    <dbReference type="NCBI Taxonomy" id="379075"/>
    <lineage>
        <taxon>Bacteria</taxon>
        <taxon>Pseudomonadati</taxon>
        <taxon>Bacteroidota</taxon>
        <taxon>Cytophagia</taxon>
        <taxon>Cytophagales</taxon>
        <taxon>Flammeovirgaceae</taxon>
        <taxon>Sediminitomix</taxon>
    </lineage>
</organism>
<evidence type="ECO:0000313" key="2">
    <source>
        <dbReference type="Proteomes" id="UP000245535"/>
    </source>
</evidence>
<dbReference type="RefSeq" id="WP_109616408.1">
    <property type="nucleotide sequence ID" value="NZ_QGDO01000001.1"/>
</dbReference>
<comment type="caution">
    <text evidence="1">The sequence shown here is derived from an EMBL/GenBank/DDBJ whole genome shotgun (WGS) entry which is preliminary data.</text>
</comment>
<dbReference type="Proteomes" id="UP000245535">
    <property type="component" value="Unassembled WGS sequence"/>
</dbReference>
<proteinExistence type="predicted"/>
<gene>
    <name evidence="1" type="ORF">BC781_1011340</name>
</gene>
<dbReference type="OrthoDB" id="2052122at2"/>
<dbReference type="AlphaFoldDB" id="A0A316A5B0"/>
<accession>A0A316A5B0</accession>
<reference evidence="1 2" key="1">
    <citation type="submission" date="2018-03" db="EMBL/GenBank/DDBJ databases">
        <title>Genomic Encyclopedia of Archaeal and Bacterial Type Strains, Phase II (KMG-II): from individual species to whole genera.</title>
        <authorList>
            <person name="Goeker M."/>
        </authorList>
    </citation>
    <scope>NUCLEOTIDE SEQUENCE [LARGE SCALE GENOMIC DNA]</scope>
    <source>
        <strain evidence="1 2">DSM 28229</strain>
    </source>
</reference>
<evidence type="ECO:0000313" key="1">
    <source>
        <dbReference type="EMBL" id="PWJ44947.1"/>
    </source>
</evidence>
<protein>
    <recommendedName>
        <fullName evidence="3">DAPG hydrolase PhiG domain-containing protein</fullName>
    </recommendedName>
</protein>
<evidence type="ECO:0008006" key="3">
    <source>
        <dbReference type="Google" id="ProtNLM"/>
    </source>
</evidence>
<sequence>MGKLVMPKERKYGWELKPTSSVHWGQVKNKSGQLCVVLEHSLLRGVTSEMIVWWFKNFANLRVTLDDIEGYENIKVPAYLLWHPSDHINASFKGKLGENNTARAGGKIQIKEAMQFNKYGLKYPVENELNIFYCEKDGWGMGKQIPFLGTMIFLRISFKDVYENGEIIGVHYHYEVVAGTHKQNFIAKAITKKIVGQYTSEFWEAWITHNTIEVGVFENFLPALYSQRHDLSNLHYAKSMNPITKEMSAEIQTGFDFKLLEDRLKGYEESENAFSYQKGLEKSFL</sequence>